<evidence type="ECO:0000256" key="2">
    <source>
        <dbReference type="ARBA" id="ARBA00022727"/>
    </source>
</evidence>
<proteinExistence type="inferred from homology"/>
<comment type="subcellular location">
    <subcellularLocation>
        <location evidence="6">Cytoplasm</location>
    </subcellularLocation>
</comment>
<dbReference type="InterPro" id="IPR027417">
    <property type="entry name" value="P-loop_NTPase"/>
</dbReference>
<reference evidence="7 8" key="1">
    <citation type="journal article" date="2016" name="Nat. Commun.">
        <title>Thousands of microbial genomes shed light on interconnected biogeochemical processes in an aquifer system.</title>
        <authorList>
            <person name="Anantharaman K."/>
            <person name="Brown C.T."/>
            <person name="Hug L.A."/>
            <person name="Sharon I."/>
            <person name="Castelle C.J."/>
            <person name="Probst A.J."/>
            <person name="Thomas B.C."/>
            <person name="Singh A."/>
            <person name="Wilkins M.J."/>
            <person name="Karaoz U."/>
            <person name="Brodie E.L."/>
            <person name="Williams K.H."/>
            <person name="Hubbard S.S."/>
            <person name="Banfield J.F."/>
        </authorList>
    </citation>
    <scope>NUCLEOTIDE SEQUENCE [LARGE SCALE GENOMIC DNA]</scope>
</reference>
<dbReference type="Pfam" id="PF00406">
    <property type="entry name" value="ADK"/>
    <property type="match status" value="1"/>
</dbReference>
<dbReference type="GO" id="GO:0004017">
    <property type="term" value="F:AMP kinase activity"/>
    <property type="evidence" value="ECO:0007669"/>
    <property type="project" value="UniProtKB-EC"/>
</dbReference>
<keyword evidence="4 5" id="KW-0418">Kinase</keyword>
<sequence length="224" mass="24986">MKKIAVILFGSPGSGKGMQADLLADKYTLIHFDSGKVLRSILHDPAAQKDPVLKRELALNSTGILNTPSWVLGMFKKRTRAISGSGFGIVYSGSPRTIYEGEGLMPVLEKEYGKRNIFVFHLDVPLAAAAARNKVRLVCTTCRRPLLVQYYPVKNPKHCPVCGGVLKRRIDDDPEKFRIRSKEYSTRTKPVMALLKKRGYRIVKVDGTPAPYLVFQKIAKIIEA</sequence>
<dbReference type="STRING" id="1798647.A2855_01410"/>
<evidence type="ECO:0000256" key="1">
    <source>
        <dbReference type="ARBA" id="ARBA00022679"/>
    </source>
</evidence>
<evidence type="ECO:0000313" key="7">
    <source>
        <dbReference type="EMBL" id="OGY98668.1"/>
    </source>
</evidence>
<dbReference type="EMBL" id="MHKX01000004">
    <property type="protein sequence ID" value="OGY98668.1"/>
    <property type="molecule type" value="Genomic_DNA"/>
</dbReference>
<evidence type="ECO:0000313" key="8">
    <source>
        <dbReference type="Proteomes" id="UP000179059"/>
    </source>
</evidence>
<keyword evidence="2" id="KW-0545">Nucleotide biosynthesis</keyword>
<comment type="catalytic activity">
    <reaction evidence="6">
        <text>AMP + ATP = 2 ADP</text>
        <dbReference type="Rhea" id="RHEA:12973"/>
        <dbReference type="ChEBI" id="CHEBI:30616"/>
        <dbReference type="ChEBI" id="CHEBI:456215"/>
        <dbReference type="ChEBI" id="CHEBI:456216"/>
        <dbReference type="EC" id="2.7.4.3"/>
    </reaction>
</comment>
<dbReference type="AlphaFoldDB" id="A0A1G2CBA8"/>
<comment type="subunit">
    <text evidence="6">Monomer.</text>
</comment>
<dbReference type="InterPro" id="IPR000850">
    <property type="entry name" value="Adenylat/UMP-CMP_kin"/>
</dbReference>
<dbReference type="PANTHER" id="PTHR23359">
    <property type="entry name" value="NUCLEOTIDE KINASE"/>
    <property type="match status" value="1"/>
</dbReference>
<dbReference type="CDD" id="cd01428">
    <property type="entry name" value="ADK"/>
    <property type="match status" value="1"/>
</dbReference>
<dbReference type="PRINTS" id="PR00094">
    <property type="entry name" value="ADENYLTKNASE"/>
</dbReference>
<comment type="similarity">
    <text evidence="5">Belongs to the adenylate kinase family.</text>
</comment>
<keyword evidence="3 6" id="KW-0547">Nucleotide-binding</keyword>
<name>A0A1G2CBA8_9BACT</name>
<keyword evidence="6" id="KW-0067">ATP-binding</keyword>
<dbReference type="Gene3D" id="3.40.50.300">
    <property type="entry name" value="P-loop containing nucleotide triphosphate hydrolases"/>
    <property type="match status" value="1"/>
</dbReference>
<evidence type="ECO:0000256" key="3">
    <source>
        <dbReference type="ARBA" id="ARBA00022741"/>
    </source>
</evidence>
<organism evidence="7 8">
    <name type="scientific">Candidatus Liptonbacteria bacterium RIFCSPHIGHO2_01_FULL_57_28</name>
    <dbReference type="NCBI Taxonomy" id="1798647"/>
    <lineage>
        <taxon>Bacteria</taxon>
        <taxon>Candidatus Liptoniibacteriota</taxon>
    </lineage>
</organism>
<gene>
    <name evidence="7" type="ORF">A2855_01410</name>
</gene>
<dbReference type="SUPFAM" id="SSF52540">
    <property type="entry name" value="P-loop containing nucleoside triphosphate hydrolases"/>
    <property type="match status" value="1"/>
</dbReference>
<dbReference type="GO" id="GO:0005737">
    <property type="term" value="C:cytoplasm"/>
    <property type="evidence" value="ECO:0007669"/>
    <property type="project" value="UniProtKB-SubCell"/>
</dbReference>
<comment type="caution">
    <text evidence="7">The sequence shown here is derived from an EMBL/GenBank/DDBJ whole genome shotgun (WGS) entry which is preliminary data.</text>
</comment>
<evidence type="ECO:0000256" key="5">
    <source>
        <dbReference type="RuleBase" id="RU003330"/>
    </source>
</evidence>
<dbReference type="EC" id="2.7.4.3" evidence="6"/>
<dbReference type="Proteomes" id="UP000179059">
    <property type="component" value="Unassembled WGS sequence"/>
</dbReference>
<evidence type="ECO:0000256" key="4">
    <source>
        <dbReference type="ARBA" id="ARBA00022777"/>
    </source>
</evidence>
<protein>
    <recommendedName>
        <fullName evidence="6">Adenylate kinase</fullName>
        <ecNumber evidence="6">2.7.4.3</ecNumber>
    </recommendedName>
</protein>
<dbReference type="GO" id="GO:0005524">
    <property type="term" value="F:ATP binding"/>
    <property type="evidence" value="ECO:0007669"/>
    <property type="project" value="UniProtKB-KW"/>
</dbReference>
<accession>A0A1G2CBA8</accession>
<evidence type="ECO:0000256" key="6">
    <source>
        <dbReference type="RuleBase" id="RU003331"/>
    </source>
</evidence>
<keyword evidence="1 5" id="KW-0808">Transferase</keyword>